<organism evidence="1 2">
    <name type="scientific">Paenibacillus sepulcri</name>
    <dbReference type="NCBI Taxonomy" id="359917"/>
    <lineage>
        <taxon>Bacteria</taxon>
        <taxon>Bacillati</taxon>
        <taxon>Bacillota</taxon>
        <taxon>Bacilli</taxon>
        <taxon>Bacillales</taxon>
        <taxon>Paenibacillaceae</taxon>
        <taxon>Paenibacillus</taxon>
    </lineage>
</organism>
<proteinExistence type="predicted"/>
<dbReference type="EMBL" id="JAHZIK010003470">
    <property type="protein sequence ID" value="MBW7461987.1"/>
    <property type="molecule type" value="Genomic_DNA"/>
</dbReference>
<reference evidence="1 2" key="1">
    <citation type="submission" date="2021-07" db="EMBL/GenBank/DDBJ databases">
        <title>Paenibacillus radiodurans sp. nov., isolated from the southeastern edge of Tengger Desert.</title>
        <authorList>
            <person name="Zhang G."/>
        </authorList>
    </citation>
    <scope>NUCLEOTIDE SEQUENCE [LARGE SCALE GENOMIC DNA]</scope>
    <source>
        <strain evidence="1 2">CCM 7311</strain>
    </source>
</reference>
<sequence>MNIYDKLVSINDHWVQDGMDHQVLDGESRFYGGVTDPVNGIAWPSHGGTPMVMAIWASALINEQSRFYHDRGLLLRL</sequence>
<keyword evidence="2" id="KW-1185">Reference proteome</keyword>
<accession>A0ABS7CM49</accession>
<name>A0ABS7CM49_9BACL</name>
<evidence type="ECO:0000313" key="2">
    <source>
        <dbReference type="Proteomes" id="UP001519887"/>
    </source>
</evidence>
<dbReference type="Proteomes" id="UP001519887">
    <property type="component" value="Unassembled WGS sequence"/>
</dbReference>
<protein>
    <submittedName>
        <fullName evidence="1">Uncharacterized protein</fullName>
    </submittedName>
</protein>
<comment type="caution">
    <text evidence="1">The sequence shown here is derived from an EMBL/GenBank/DDBJ whole genome shotgun (WGS) entry which is preliminary data.</text>
</comment>
<evidence type="ECO:0000313" key="1">
    <source>
        <dbReference type="EMBL" id="MBW7461987.1"/>
    </source>
</evidence>
<gene>
    <name evidence="1" type="ORF">K0U00_48850</name>
</gene>
<feature type="non-terminal residue" evidence="1">
    <location>
        <position position="77"/>
    </location>
</feature>